<dbReference type="Proteomes" id="UP000187209">
    <property type="component" value="Unassembled WGS sequence"/>
</dbReference>
<keyword evidence="2" id="KW-1185">Reference proteome</keyword>
<sequence>MNSKQHISNPSFSVPHLTISLDSLKAMTDESSSISNCIKKLRYNKAKKDTLKLKANYLKLQEIQQTPKISAVSRALASSKSSSLTKTLKSQYISKLKAQSRLGQKSQSEDLSIDYSRVKSITSFAISKIPNKHSSSCITENIQTKKCDMYARGQKHLVKKNASRKKMIDEDDKKHRLSCTFTPNLEKGLKINSQRQNVKKNSIGYKSLTPAKRRISYAFGCNASELKEKCIPMHNYLAVSFA</sequence>
<protein>
    <submittedName>
        <fullName evidence="1">Uncharacterized protein</fullName>
    </submittedName>
</protein>
<proteinExistence type="predicted"/>
<dbReference type="EMBL" id="MPUH01000222">
    <property type="protein sequence ID" value="OMJ85906.1"/>
    <property type="molecule type" value="Genomic_DNA"/>
</dbReference>
<dbReference type="AlphaFoldDB" id="A0A1R2CA74"/>
<accession>A0A1R2CA74</accession>
<evidence type="ECO:0000313" key="2">
    <source>
        <dbReference type="Proteomes" id="UP000187209"/>
    </source>
</evidence>
<organism evidence="1 2">
    <name type="scientific">Stentor coeruleus</name>
    <dbReference type="NCBI Taxonomy" id="5963"/>
    <lineage>
        <taxon>Eukaryota</taxon>
        <taxon>Sar</taxon>
        <taxon>Alveolata</taxon>
        <taxon>Ciliophora</taxon>
        <taxon>Postciliodesmatophora</taxon>
        <taxon>Heterotrichea</taxon>
        <taxon>Heterotrichida</taxon>
        <taxon>Stentoridae</taxon>
        <taxon>Stentor</taxon>
    </lineage>
</organism>
<evidence type="ECO:0000313" key="1">
    <source>
        <dbReference type="EMBL" id="OMJ85906.1"/>
    </source>
</evidence>
<gene>
    <name evidence="1" type="ORF">SteCoe_12681</name>
</gene>
<reference evidence="1 2" key="1">
    <citation type="submission" date="2016-11" db="EMBL/GenBank/DDBJ databases">
        <title>The macronuclear genome of Stentor coeruleus: a giant cell with tiny introns.</title>
        <authorList>
            <person name="Slabodnick M."/>
            <person name="Ruby J.G."/>
            <person name="Reiff S.B."/>
            <person name="Swart E.C."/>
            <person name="Gosai S."/>
            <person name="Prabakaran S."/>
            <person name="Witkowska E."/>
            <person name="Larue G.E."/>
            <person name="Fisher S."/>
            <person name="Freeman R.M."/>
            <person name="Gunawardena J."/>
            <person name="Chu W."/>
            <person name="Stover N.A."/>
            <person name="Gregory B.D."/>
            <person name="Nowacki M."/>
            <person name="Derisi J."/>
            <person name="Roy S.W."/>
            <person name="Marshall W.F."/>
            <person name="Sood P."/>
        </authorList>
    </citation>
    <scope>NUCLEOTIDE SEQUENCE [LARGE SCALE GENOMIC DNA]</scope>
    <source>
        <strain evidence="1">WM001</strain>
    </source>
</reference>
<comment type="caution">
    <text evidence="1">The sequence shown here is derived from an EMBL/GenBank/DDBJ whole genome shotgun (WGS) entry which is preliminary data.</text>
</comment>
<name>A0A1R2CA74_9CILI</name>